<gene>
    <name evidence="1" type="ORF">G7B40_040050</name>
</gene>
<proteinExistence type="predicted"/>
<name>A0AAP5IGL1_9CYAN</name>
<dbReference type="AlphaFoldDB" id="A0AAP5IGL1"/>
<keyword evidence="2" id="KW-1185">Reference proteome</keyword>
<evidence type="ECO:0000313" key="2">
    <source>
        <dbReference type="Proteomes" id="UP000667802"/>
    </source>
</evidence>
<comment type="caution">
    <text evidence="1">The sequence shown here is derived from an EMBL/GenBank/DDBJ whole genome shotgun (WGS) entry which is preliminary data.</text>
</comment>
<dbReference type="EMBL" id="JAALHA020000038">
    <property type="protein sequence ID" value="MDR9900682.1"/>
    <property type="molecule type" value="Genomic_DNA"/>
</dbReference>
<sequence>MFKAIDVWKRLDTTTAVRYRCFQRLTDGQFCVQSADYYYLPIREEQVRSLDRQFLELFVEEAPDERCEVYPRLEEAIAMYESEFADDLTELEDHQPDSGLKKIA</sequence>
<dbReference type="Proteomes" id="UP000667802">
    <property type="component" value="Unassembled WGS sequence"/>
</dbReference>
<organism evidence="1 2">
    <name type="scientific">Aetokthonos hydrillicola Thurmond2011</name>
    <dbReference type="NCBI Taxonomy" id="2712845"/>
    <lineage>
        <taxon>Bacteria</taxon>
        <taxon>Bacillati</taxon>
        <taxon>Cyanobacteriota</taxon>
        <taxon>Cyanophyceae</taxon>
        <taxon>Nostocales</taxon>
        <taxon>Hapalosiphonaceae</taxon>
        <taxon>Aetokthonos</taxon>
    </lineage>
</organism>
<accession>A0AAP5IGL1</accession>
<protein>
    <submittedName>
        <fullName evidence="1">Uncharacterized protein</fullName>
    </submittedName>
</protein>
<reference evidence="2" key="1">
    <citation type="journal article" date="2021" name="Science">
        <title>Hunting the eagle killer: A cyanobacterial neurotoxin causes vacuolar myelinopathy.</title>
        <authorList>
            <person name="Breinlinger S."/>
            <person name="Phillips T.J."/>
            <person name="Haram B.N."/>
            <person name="Mares J."/>
            <person name="Martinez Yerena J.A."/>
            <person name="Hrouzek P."/>
            <person name="Sobotka R."/>
            <person name="Henderson W.M."/>
            <person name="Schmieder P."/>
            <person name="Williams S.M."/>
            <person name="Lauderdale J.D."/>
            <person name="Wilde H.D."/>
            <person name="Gerrin W."/>
            <person name="Kust A."/>
            <person name="Washington J.W."/>
            <person name="Wagner C."/>
            <person name="Geier B."/>
            <person name="Liebeke M."/>
            <person name="Enke H."/>
            <person name="Niedermeyer T.H.J."/>
            <person name="Wilde S.B."/>
        </authorList>
    </citation>
    <scope>NUCLEOTIDE SEQUENCE [LARGE SCALE GENOMIC DNA]</scope>
    <source>
        <strain evidence="2">Thurmond2011</strain>
    </source>
</reference>
<evidence type="ECO:0000313" key="1">
    <source>
        <dbReference type="EMBL" id="MDR9900682.1"/>
    </source>
</evidence>
<dbReference type="RefSeq" id="WP_208342428.1">
    <property type="nucleotide sequence ID" value="NZ_CAWQFN010000136.1"/>
</dbReference>